<keyword evidence="2" id="KW-1185">Reference proteome</keyword>
<name>A0ABQ2NPR6_9BACI</name>
<organism evidence="1 2">
    <name type="scientific">Oceanobacillus neutriphilus</name>
    <dbReference type="NCBI Taxonomy" id="531815"/>
    <lineage>
        <taxon>Bacteria</taxon>
        <taxon>Bacillati</taxon>
        <taxon>Bacillota</taxon>
        <taxon>Bacilli</taxon>
        <taxon>Bacillales</taxon>
        <taxon>Bacillaceae</taxon>
        <taxon>Oceanobacillus</taxon>
    </lineage>
</organism>
<dbReference type="EMBL" id="BMLW01000002">
    <property type="protein sequence ID" value="GGP08726.1"/>
    <property type="molecule type" value="Genomic_DNA"/>
</dbReference>
<evidence type="ECO:0000313" key="1">
    <source>
        <dbReference type="EMBL" id="GGP08726.1"/>
    </source>
</evidence>
<comment type="caution">
    <text evidence="1">The sequence shown here is derived from an EMBL/GenBank/DDBJ whole genome shotgun (WGS) entry which is preliminary data.</text>
</comment>
<reference evidence="2" key="1">
    <citation type="journal article" date="2019" name="Int. J. Syst. Evol. Microbiol.">
        <title>The Global Catalogue of Microorganisms (GCM) 10K type strain sequencing project: providing services to taxonomists for standard genome sequencing and annotation.</title>
        <authorList>
            <consortium name="The Broad Institute Genomics Platform"/>
            <consortium name="The Broad Institute Genome Sequencing Center for Infectious Disease"/>
            <person name="Wu L."/>
            <person name="Ma J."/>
        </authorList>
    </citation>
    <scope>NUCLEOTIDE SEQUENCE [LARGE SCALE GENOMIC DNA]</scope>
    <source>
        <strain evidence="2">CGMCC 1.7693</strain>
    </source>
</reference>
<proteinExistence type="predicted"/>
<gene>
    <name evidence="1" type="ORF">GCM10011346_09930</name>
</gene>
<sequence length="84" mass="10398">MKYLQKYGRKILRRYWSHLFEKTLNNRYEIETLFEKDGVYNIKIHARYNNSNVMLTKQFIVEDYKEVEDVDEPEDSHEGHEHHH</sequence>
<evidence type="ECO:0000313" key="2">
    <source>
        <dbReference type="Proteomes" id="UP000641206"/>
    </source>
</evidence>
<accession>A0ABQ2NPR6</accession>
<protein>
    <submittedName>
        <fullName evidence="1">Uncharacterized protein</fullName>
    </submittedName>
</protein>
<dbReference type="Proteomes" id="UP000641206">
    <property type="component" value="Unassembled WGS sequence"/>
</dbReference>